<feature type="compositionally biased region" description="Polar residues" evidence="7">
    <location>
        <begin position="311"/>
        <end position="331"/>
    </location>
</feature>
<evidence type="ECO:0000256" key="7">
    <source>
        <dbReference type="SAM" id="MobiDB-lite"/>
    </source>
</evidence>
<organism evidence="9 10">
    <name type="scientific">Zingiber officinale</name>
    <name type="common">Ginger</name>
    <name type="synonym">Amomum zingiber</name>
    <dbReference type="NCBI Taxonomy" id="94328"/>
    <lineage>
        <taxon>Eukaryota</taxon>
        <taxon>Viridiplantae</taxon>
        <taxon>Streptophyta</taxon>
        <taxon>Embryophyta</taxon>
        <taxon>Tracheophyta</taxon>
        <taxon>Spermatophyta</taxon>
        <taxon>Magnoliopsida</taxon>
        <taxon>Liliopsida</taxon>
        <taxon>Zingiberales</taxon>
        <taxon>Zingiberaceae</taxon>
        <taxon>Zingiber</taxon>
    </lineage>
</organism>
<comment type="subcellular location">
    <subcellularLocation>
        <location evidence="1">Cytoplasm</location>
        <location evidence="1">Cytoskeleton</location>
    </subcellularLocation>
</comment>
<protein>
    <recommendedName>
        <fullName evidence="8">TPX2 C-terminal domain-containing protein</fullName>
    </recommendedName>
</protein>
<evidence type="ECO:0000313" key="9">
    <source>
        <dbReference type="EMBL" id="KAG6480885.1"/>
    </source>
</evidence>
<feature type="domain" description="TPX2 C-terminal" evidence="8">
    <location>
        <begin position="196"/>
        <end position="265"/>
    </location>
</feature>
<feature type="region of interest" description="Disordered" evidence="7">
    <location>
        <begin position="1"/>
        <end position="114"/>
    </location>
</feature>
<feature type="compositionally biased region" description="Polar residues" evidence="7">
    <location>
        <begin position="79"/>
        <end position="114"/>
    </location>
</feature>
<feature type="compositionally biased region" description="Basic and acidic residues" evidence="7">
    <location>
        <begin position="339"/>
        <end position="365"/>
    </location>
</feature>
<gene>
    <name evidence="9" type="ORF">ZIOFF_057473</name>
</gene>
<dbReference type="GO" id="GO:0000226">
    <property type="term" value="P:microtubule cytoskeleton organization"/>
    <property type="evidence" value="ECO:0007669"/>
    <property type="project" value="InterPro"/>
</dbReference>
<dbReference type="InterPro" id="IPR027329">
    <property type="entry name" value="TPX2_C"/>
</dbReference>
<sequence>MECVGDESMGKEVPGTSTNQERDFVTTHVPNGKNDQISHKPPIVAVSGHATDNRDGANSTRNGNLSFDQDTPERKYDEQNSFNQKTAESDSANAAVQPNHNVPQTVPSANEKPTSCENHVFVAGVAANGDKHPNVNALSPNIQKKDQRHLMLSSKEPLHPDNTMQLEEEDSCSITSSTTQSPKNLRTHITVAIAPTFKCSERAERRKEFYTKLEEKHQALEAEKLEYEARTREEQEAALKQLRKNMTFKANPMPSFYHDGPPPKIELKKVPPTRAKSPKLGRRKGCGDASATKLTDEDGSRKVCGRLQRHSLGTSKDATNTLRNSPNNRNVTKGGEGAKSNKEKFKPHAEIVKVPIKDSKPRADEAAPPDINGTIVQA</sequence>
<keyword evidence="10" id="KW-1185">Reference proteome</keyword>
<evidence type="ECO:0000313" key="10">
    <source>
        <dbReference type="Proteomes" id="UP000734854"/>
    </source>
</evidence>
<evidence type="ECO:0000256" key="4">
    <source>
        <dbReference type="ARBA" id="ARBA00022701"/>
    </source>
</evidence>
<keyword evidence="3" id="KW-0963">Cytoplasm</keyword>
<dbReference type="EMBL" id="JACMSC010000016">
    <property type="protein sequence ID" value="KAG6480885.1"/>
    <property type="molecule type" value="Genomic_DNA"/>
</dbReference>
<name>A0A8J5KAA4_ZINOF</name>
<evidence type="ECO:0000256" key="2">
    <source>
        <dbReference type="ARBA" id="ARBA00005885"/>
    </source>
</evidence>
<dbReference type="PANTHER" id="PTHR46372">
    <property type="entry name" value="PROTEIN WVD2-LIKE 3"/>
    <property type="match status" value="1"/>
</dbReference>
<proteinExistence type="inferred from homology"/>
<keyword evidence="5" id="KW-0206">Cytoskeleton</keyword>
<dbReference type="PANTHER" id="PTHR46372:SF2">
    <property type="entry name" value="PROTEIN WVD2-LIKE 3"/>
    <property type="match status" value="1"/>
</dbReference>
<feature type="region of interest" description="Disordered" evidence="7">
    <location>
        <begin position="252"/>
        <end position="378"/>
    </location>
</feature>
<dbReference type="Proteomes" id="UP000734854">
    <property type="component" value="Unassembled WGS sequence"/>
</dbReference>
<evidence type="ECO:0000256" key="6">
    <source>
        <dbReference type="SAM" id="Coils"/>
    </source>
</evidence>
<reference evidence="9 10" key="1">
    <citation type="submission" date="2020-08" db="EMBL/GenBank/DDBJ databases">
        <title>Plant Genome Project.</title>
        <authorList>
            <person name="Zhang R.-G."/>
        </authorList>
    </citation>
    <scope>NUCLEOTIDE SEQUENCE [LARGE SCALE GENOMIC DNA]</scope>
    <source>
        <tissue evidence="9">Rhizome</tissue>
    </source>
</reference>
<dbReference type="GO" id="GO:0005874">
    <property type="term" value="C:microtubule"/>
    <property type="evidence" value="ECO:0007669"/>
    <property type="project" value="UniProtKB-KW"/>
</dbReference>
<dbReference type="AlphaFoldDB" id="A0A8J5KAA4"/>
<comment type="similarity">
    <text evidence="2">Belongs to the TPX2 family.</text>
</comment>
<feature type="compositionally biased region" description="Polar residues" evidence="7">
    <location>
        <begin position="56"/>
        <end position="69"/>
    </location>
</feature>
<keyword evidence="4" id="KW-0493">Microtubule</keyword>
<dbReference type="GO" id="GO:0008017">
    <property type="term" value="F:microtubule binding"/>
    <property type="evidence" value="ECO:0007669"/>
    <property type="project" value="InterPro"/>
</dbReference>
<dbReference type="Pfam" id="PF06886">
    <property type="entry name" value="TPX2"/>
    <property type="match status" value="1"/>
</dbReference>
<accession>A0A8J5KAA4</accession>
<feature type="coiled-coil region" evidence="6">
    <location>
        <begin position="203"/>
        <end position="245"/>
    </location>
</feature>
<dbReference type="InterPro" id="IPR044806">
    <property type="entry name" value="WVD2/WDL1-4"/>
</dbReference>
<evidence type="ECO:0000259" key="8">
    <source>
        <dbReference type="Pfam" id="PF06886"/>
    </source>
</evidence>
<comment type="caution">
    <text evidence="9">The sequence shown here is derived from an EMBL/GenBank/DDBJ whole genome shotgun (WGS) entry which is preliminary data.</text>
</comment>
<evidence type="ECO:0000256" key="5">
    <source>
        <dbReference type="ARBA" id="ARBA00023212"/>
    </source>
</evidence>
<evidence type="ECO:0000256" key="1">
    <source>
        <dbReference type="ARBA" id="ARBA00004245"/>
    </source>
</evidence>
<evidence type="ECO:0000256" key="3">
    <source>
        <dbReference type="ARBA" id="ARBA00022490"/>
    </source>
</evidence>
<keyword evidence="6" id="KW-0175">Coiled coil</keyword>